<keyword evidence="2" id="KW-0812">Transmembrane</keyword>
<feature type="compositionally biased region" description="Polar residues" evidence="1">
    <location>
        <begin position="106"/>
        <end position="116"/>
    </location>
</feature>
<comment type="caution">
    <text evidence="3">The sequence shown here is derived from an EMBL/GenBank/DDBJ whole genome shotgun (WGS) entry which is preliminary data.</text>
</comment>
<gene>
    <name evidence="3" type="ORF">J42TS3_12950</name>
</gene>
<keyword evidence="4" id="KW-1185">Reference proteome</keyword>
<dbReference type="Proteomes" id="UP000679992">
    <property type="component" value="Unassembled WGS sequence"/>
</dbReference>
<accession>A0ABQ4M8E2</accession>
<feature type="region of interest" description="Disordered" evidence="1">
    <location>
        <begin position="101"/>
        <end position="133"/>
    </location>
</feature>
<evidence type="ECO:0000313" key="4">
    <source>
        <dbReference type="Proteomes" id="UP000679992"/>
    </source>
</evidence>
<proteinExistence type="predicted"/>
<organism evidence="3 4">
    <name type="scientific">Paenibacillus vini</name>
    <dbReference type="NCBI Taxonomy" id="1476024"/>
    <lineage>
        <taxon>Bacteria</taxon>
        <taxon>Bacillati</taxon>
        <taxon>Bacillota</taxon>
        <taxon>Bacilli</taxon>
        <taxon>Bacillales</taxon>
        <taxon>Paenibacillaceae</taxon>
        <taxon>Paenibacillus</taxon>
    </lineage>
</organism>
<keyword evidence="2" id="KW-1133">Transmembrane helix</keyword>
<dbReference type="EMBL" id="BOSL01000003">
    <property type="protein sequence ID" value="GIP52260.1"/>
    <property type="molecule type" value="Genomic_DNA"/>
</dbReference>
<name>A0ABQ4M8E2_9BACL</name>
<keyword evidence="2" id="KW-0472">Membrane</keyword>
<evidence type="ECO:0000256" key="1">
    <source>
        <dbReference type="SAM" id="MobiDB-lite"/>
    </source>
</evidence>
<evidence type="ECO:0000256" key="2">
    <source>
        <dbReference type="SAM" id="Phobius"/>
    </source>
</evidence>
<dbReference type="RefSeq" id="WP_213654143.1">
    <property type="nucleotide sequence ID" value="NZ_BOSL01000003.1"/>
</dbReference>
<sequence length="148" mass="16707">MSGKFRYFLLIGFIGFLITFAVSAGNNLFMTSFIRGLIGFAAWFFLSFAGSWVFAFLKEQDVRSDASDLSAALQEQEQVQELDKGNSLDFTTPDQSEELNELLKQSPDNQSQSQAHEFTPLHPPKLVKTLDDKDPEELAKVVRHLTEK</sequence>
<protein>
    <submittedName>
        <fullName evidence="3">Uncharacterized protein</fullName>
    </submittedName>
</protein>
<feature type="transmembrane region" description="Helical" evidence="2">
    <location>
        <begin position="37"/>
        <end position="57"/>
    </location>
</feature>
<evidence type="ECO:0000313" key="3">
    <source>
        <dbReference type="EMBL" id="GIP52260.1"/>
    </source>
</evidence>
<feature type="transmembrane region" description="Helical" evidence="2">
    <location>
        <begin position="7"/>
        <end position="25"/>
    </location>
</feature>
<reference evidence="3 4" key="1">
    <citation type="submission" date="2021-03" db="EMBL/GenBank/DDBJ databases">
        <title>Antimicrobial resistance genes in bacteria isolated from Japanese honey, and their potential for conferring macrolide and lincosamide resistance in the American foulbrood pathogen Paenibacillus larvae.</title>
        <authorList>
            <person name="Okamoto M."/>
            <person name="Kumagai M."/>
            <person name="Kanamori H."/>
            <person name="Takamatsu D."/>
        </authorList>
    </citation>
    <scope>NUCLEOTIDE SEQUENCE [LARGE SCALE GENOMIC DNA]</scope>
    <source>
        <strain evidence="3 4">J42TS3</strain>
    </source>
</reference>